<accession>A0A6A6C667</accession>
<keyword evidence="2" id="KW-0812">Transmembrane</keyword>
<name>A0A6A6C667_ZASCE</name>
<reference evidence="4" key="1">
    <citation type="journal article" date="2020" name="Stud. Mycol.">
        <title>101 Dothideomycetes genomes: a test case for predicting lifestyles and emergence of pathogens.</title>
        <authorList>
            <person name="Haridas S."/>
            <person name="Albert R."/>
            <person name="Binder M."/>
            <person name="Bloem J."/>
            <person name="Labutti K."/>
            <person name="Salamov A."/>
            <person name="Andreopoulos B."/>
            <person name="Baker S."/>
            <person name="Barry K."/>
            <person name="Bills G."/>
            <person name="Bluhm B."/>
            <person name="Cannon C."/>
            <person name="Castanera R."/>
            <person name="Culley D."/>
            <person name="Daum C."/>
            <person name="Ezra D."/>
            <person name="Gonzalez J."/>
            <person name="Henrissat B."/>
            <person name="Kuo A."/>
            <person name="Liang C."/>
            <person name="Lipzen A."/>
            <person name="Lutzoni F."/>
            <person name="Magnuson J."/>
            <person name="Mondo S."/>
            <person name="Nolan M."/>
            <person name="Ohm R."/>
            <person name="Pangilinan J."/>
            <person name="Park H.-J."/>
            <person name="Ramirez L."/>
            <person name="Alfaro M."/>
            <person name="Sun H."/>
            <person name="Tritt A."/>
            <person name="Yoshinaga Y."/>
            <person name="Zwiers L.-H."/>
            <person name="Turgeon B."/>
            <person name="Goodwin S."/>
            <person name="Spatafora J."/>
            <person name="Crous P."/>
            <person name="Grigoriev I."/>
        </authorList>
    </citation>
    <scope>NUCLEOTIDE SEQUENCE</scope>
    <source>
        <strain evidence="4">ATCC 36951</strain>
    </source>
</reference>
<evidence type="ECO:0000313" key="4">
    <source>
        <dbReference type="EMBL" id="KAF2161239.1"/>
    </source>
</evidence>
<evidence type="ECO:0000313" key="5">
    <source>
        <dbReference type="Proteomes" id="UP000799537"/>
    </source>
</evidence>
<keyword evidence="5" id="KW-1185">Reference proteome</keyword>
<dbReference type="OrthoDB" id="5390143at2759"/>
<dbReference type="RefSeq" id="XP_033662128.1">
    <property type="nucleotide sequence ID" value="XM_033808959.1"/>
</dbReference>
<gene>
    <name evidence="4" type="ORF">M409DRAFT_28278</name>
</gene>
<feature type="chain" id="PRO_5025394259" description="Mid2 domain-containing protein" evidence="3">
    <location>
        <begin position="23"/>
        <end position="269"/>
    </location>
</feature>
<dbReference type="GeneID" id="54562231"/>
<keyword evidence="2" id="KW-0472">Membrane</keyword>
<feature type="transmembrane region" description="Helical" evidence="2">
    <location>
        <begin position="199"/>
        <end position="220"/>
    </location>
</feature>
<evidence type="ECO:0000256" key="3">
    <source>
        <dbReference type="SAM" id="SignalP"/>
    </source>
</evidence>
<organism evidence="4 5">
    <name type="scientific">Zasmidium cellare ATCC 36951</name>
    <dbReference type="NCBI Taxonomy" id="1080233"/>
    <lineage>
        <taxon>Eukaryota</taxon>
        <taxon>Fungi</taxon>
        <taxon>Dikarya</taxon>
        <taxon>Ascomycota</taxon>
        <taxon>Pezizomycotina</taxon>
        <taxon>Dothideomycetes</taxon>
        <taxon>Dothideomycetidae</taxon>
        <taxon>Mycosphaerellales</taxon>
        <taxon>Mycosphaerellaceae</taxon>
        <taxon>Zasmidium</taxon>
    </lineage>
</organism>
<proteinExistence type="predicted"/>
<feature type="compositionally biased region" description="Low complexity" evidence="1">
    <location>
        <begin position="164"/>
        <end position="173"/>
    </location>
</feature>
<feature type="region of interest" description="Disordered" evidence="1">
    <location>
        <begin position="237"/>
        <end position="269"/>
    </location>
</feature>
<sequence length="269" mass="29439">MLVKTFLRFITILRSLVWRVGADRDEKNYFINPPWEPGVPDTFDNNNFYDLGSTLDLNWETNFTTISLVLRQQDNASYTYLIERQPASKTLVWDVDLDGKYNITSTVLKMPNGEPLTSELLMCGASLSLVTVFSFEVWEIINGSGQIGRRFSSHHFNISIAAAATPSPSSDSSGNWPAMAAKDEPTTVPPAPSGLSVDAYVAVGIGVGLVAVCLAIAVAIPPSFFWKQRKEAIAAAEEEMRQKLESAPPKEGQEPTNPPIPNPPQPAAQ</sequence>
<feature type="compositionally biased region" description="Pro residues" evidence="1">
    <location>
        <begin position="256"/>
        <end position="269"/>
    </location>
</feature>
<keyword evidence="3" id="KW-0732">Signal</keyword>
<evidence type="ECO:0000256" key="2">
    <source>
        <dbReference type="SAM" id="Phobius"/>
    </source>
</evidence>
<evidence type="ECO:0008006" key="6">
    <source>
        <dbReference type="Google" id="ProtNLM"/>
    </source>
</evidence>
<protein>
    <recommendedName>
        <fullName evidence="6">Mid2 domain-containing protein</fullName>
    </recommendedName>
</protein>
<feature type="signal peptide" evidence="3">
    <location>
        <begin position="1"/>
        <end position="22"/>
    </location>
</feature>
<feature type="region of interest" description="Disordered" evidence="1">
    <location>
        <begin position="164"/>
        <end position="188"/>
    </location>
</feature>
<keyword evidence="2" id="KW-1133">Transmembrane helix</keyword>
<dbReference type="Proteomes" id="UP000799537">
    <property type="component" value="Unassembled WGS sequence"/>
</dbReference>
<dbReference type="AlphaFoldDB" id="A0A6A6C667"/>
<dbReference type="EMBL" id="ML993620">
    <property type="protein sequence ID" value="KAF2161239.1"/>
    <property type="molecule type" value="Genomic_DNA"/>
</dbReference>
<evidence type="ECO:0000256" key="1">
    <source>
        <dbReference type="SAM" id="MobiDB-lite"/>
    </source>
</evidence>